<evidence type="ECO:0000256" key="1">
    <source>
        <dbReference type="ARBA" id="ARBA00001941"/>
    </source>
</evidence>
<dbReference type="Pfam" id="PF01546">
    <property type="entry name" value="Peptidase_M20"/>
    <property type="match status" value="1"/>
</dbReference>
<keyword evidence="4" id="KW-0479">Metal-binding</keyword>
<dbReference type="Pfam" id="PF07687">
    <property type="entry name" value="M20_dimer"/>
    <property type="match status" value="1"/>
</dbReference>
<evidence type="ECO:0000256" key="5">
    <source>
        <dbReference type="ARBA" id="ARBA00022801"/>
    </source>
</evidence>
<reference evidence="9 10" key="1">
    <citation type="submission" date="2019-06" db="EMBL/GenBank/DDBJ databases">
        <title>Genome analyses of bacteria isolated from kimchi.</title>
        <authorList>
            <person name="Lee S."/>
            <person name="Ahn S."/>
            <person name="Roh S."/>
        </authorList>
    </citation>
    <scope>NUCLEOTIDE SEQUENCE [LARGE SCALE GENOMIC DNA]</scope>
    <source>
        <strain evidence="9 10">CBA3620</strain>
    </source>
</reference>
<name>A0AAE6IL11_LEUCA</name>
<keyword evidence="5 9" id="KW-0378">Hydrolase</keyword>
<dbReference type="RefSeq" id="WP_014974349.1">
    <property type="nucleotide sequence ID" value="NZ_CP042374.1"/>
</dbReference>
<comment type="cofactor">
    <cofactor evidence="1">
        <name>Co(2+)</name>
        <dbReference type="ChEBI" id="CHEBI:48828"/>
    </cofactor>
</comment>
<evidence type="ECO:0000313" key="9">
    <source>
        <dbReference type="EMBL" id="QEA32776.1"/>
    </source>
</evidence>
<dbReference type="InterPro" id="IPR002933">
    <property type="entry name" value="Peptidase_M20"/>
</dbReference>
<evidence type="ECO:0000313" key="10">
    <source>
        <dbReference type="Proteomes" id="UP000321332"/>
    </source>
</evidence>
<dbReference type="PANTHER" id="PTHR43808">
    <property type="entry name" value="ACETYLORNITHINE DEACETYLASE"/>
    <property type="match status" value="1"/>
</dbReference>
<dbReference type="GO" id="GO:0008777">
    <property type="term" value="F:acetylornithine deacetylase activity"/>
    <property type="evidence" value="ECO:0007669"/>
    <property type="project" value="UniProtKB-EC"/>
</dbReference>
<keyword evidence="6" id="KW-0862">Zinc</keyword>
<dbReference type="InterPro" id="IPR011650">
    <property type="entry name" value="Peptidase_M20_dimer"/>
</dbReference>
<dbReference type="EC" id="3.5.1.16" evidence="9"/>
<evidence type="ECO:0000256" key="7">
    <source>
        <dbReference type="ARBA" id="ARBA00023285"/>
    </source>
</evidence>
<dbReference type="GO" id="GO:0046872">
    <property type="term" value="F:metal ion binding"/>
    <property type="evidence" value="ECO:0007669"/>
    <property type="project" value="UniProtKB-KW"/>
</dbReference>
<dbReference type="Proteomes" id="UP000321332">
    <property type="component" value="Chromosome"/>
</dbReference>
<dbReference type="Gene3D" id="3.40.630.10">
    <property type="entry name" value="Zn peptidases"/>
    <property type="match status" value="1"/>
</dbReference>
<gene>
    <name evidence="9" type="ORF">FGL89_00795</name>
</gene>
<organism evidence="9 10">
    <name type="scientific">Leuconostoc carnosum</name>
    <dbReference type="NCBI Taxonomy" id="1252"/>
    <lineage>
        <taxon>Bacteria</taxon>
        <taxon>Bacillati</taxon>
        <taxon>Bacillota</taxon>
        <taxon>Bacilli</taxon>
        <taxon>Lactobacillales</taxon>
        <taxon>Lactobacillaceae</taxon>
        <taxon>Leuconostoc</taxon>
    </lineage>
</organism>
<dbReference type="EMBL" id="CP042374">
    <property type="protein sequence ID" value="QEA32776.1"/>
    <property type="molecule type" value="Genomic_DNA"/>
</dbReference>
<comment type="similarity">
    <text evidence="3">Belongs to the peptidase M20A family.</text>
</comment>
<evidence type="ECO:0000256" key="3">
    <source>
        <dbReference type="ARBA" id="ARBA00006247"/>
    </source>
</evidence>
<evidence type="ECO:0000256" key="6">
    <source>
        <dbReference type="ARBA" id="ARBA00022833"/>
    </source>
</evidence>
<dbReference type="InterPro" id="IPR010182">
    <property type="entry name" value="ArgE/DapE"/>
</dbReference>
<dbReference type="OMA" id="GTYDQKH"/>
<evidence type="ECO:0000256" key="4">
    <source>
        <dbReference type="ARBA" id="ARBA00022723"/>
    </source>
</evidence>
<dbReference type="InterPro" id="IPR050072">
    <property type="entry name" value="Peptidase_M20A"/>
</dbReference>
<dbReference type="SUPFAM" id="SSF53187">
    <property type="entry name" value="Zn-dependent exopeptidases"/>
    <property type="match status" value="1"/>
</dbReference>
<dbReference type="InterPro" id="IPR036264">
    <property type="entry name" value="Bact_exopeptidase_dim_dom"/>
</dbReference>
<protein>
    <submittedName>
        <fullName evidence="9">Acetylornithine deacetylase</fullName>
        <ecNumber evidence="9">3.5.1.16</ecNumber>
    </submittedName>
</protein>
<dbReference type="PANTHER" id="PTHR43808:SF24">
    <property type="entry name" value="N-FORMYL-4-AMINO-5-AMINOMETHYL-2-METHYLPYRIMIDINE DEFORMYLASE"/>
    <property type="match status" value="1"/>
</dbReference>
<dbReference type="NCBIfam" id="TIGR01910">
    <property type="entry name" value="DapE-ArgE"/>
    <property type="match status" value="1"/>
</dbReference>
<comment type="cofactor">
    <cofactor evidence="2">
        <name>Zn(2+)</name>
        <dbReference type="ChEBI" id="CHEBI:29105"/>
    </cofactor>
</comment>
<accession>A0AAE6IL11</accession>
<dbReference type="SUPFAM" id="SSF55031">
    <property type="entry name" value="Bacterial exopeptidase dimerisation domain"/>
    <property type="match status" value="1"/>
</dbReference>
<evidence type="ECO:0000259" key="8">
    <source>
        <dbReference type="Pfam" id="PF07687"/>
    </source>
</evidence>
<proteinExistence type="inferred from homology"/>
<dbReference type="Gene3D" id="3.30.70.360">
    <property type="match status" value="1"/>
</dbReference>
<sequence>MDLTEVNRQIETRQGELLDLVARLVAFETPAPPARNTREAQNFVADFLRPLGFDIDQWALYENDDIVVGTKAGDPTCQSLIINGHMDVAALNPDEKWTFSPFEAVVHDGRVIGRGVSDMKGSLAAALFALKILHDQNIALPGKILFESVIGEEVGEAGTKSTIDHGYTADFALVTDSSDLEIRGQGGVITGWVTIKSDKTYHDGLRREMIHAGGGLRAASAIEKMAKLIIGLQELERDWAINKTYPGFPAGTNTINPAVVEGGRNAAFIADEARLWITVHFYPNETYQSVTSEVESFVTRLAQADPWLRDHLPTFEWGGSSMIEDRGEIFPSLEVDEKHAAVQTLLDAHLGAFGEKTKLSVSTSVTDGGWFSDAHIPAAIYGPGDLRNAHAVDESISVARLVQYSKSLAQFIVAWTHTKKE</sequence>
<dbReference type="AlphaFoldDB" id="A0AAE6IL11"/>
<keyword evidence="7" id="KW-0170">Cobalt</keyword>
<evidence type="ECO:0000256" key="2">
    <source>
        <dbReference type="ARBA" id="ARBA00001947"/>
    </source>
</evidence>
<dbReference type="GeneID" id="61186257"/>
<dbReference type="NCBIfam" id="NF006370">
    <property type="entry name" value="PRK08596.1"/>
    <property type="match status" value="1"/>
</dbReference>
<feature type="domain" description="Peptidase M20 dimerisation" evidence="8">
    <location>
        <begin position="208"/>
        <end position="302"/>
    </location>
</feature>